<name>A0A381UXQ0_9ZZZZ</name>
<accession>A0A381UXQ0</accession>
<reference evidence="1" key="1">
    <citation type="submission" date="2018-05" db="EMBL/GenBank/DDBJ databases">
        <authorList>
            <person name="Lanie J.A."/>
            <person name="Ng W.-L."/>
            <person name="Kazmierczak K.M."/>
            <person name="Andrzejewski T.M."/>
            <person name="Davidsen T.M."/>
            <person name="Wayne K.J."/>
            <person name="Tettelin H."/>
            <person name="Glass J.I."/>
            <person name="Rusch D."/>
            <person name="Podicherti R."/>
            <person name="Tsui H.-C.T."/>
            <person name="Winkler M.E."/>
        </authorList>
    </citation>
    <scope>NUCLEOTIDE SEQUENCE</scope>
</reference>
<dbReference type="AlphaFoldDB" id="A0A381UXQ0"/>
<protein>
    <submittedName>
        <fullName evidence="1">Uncharacterized protein</fullName>
    </submittedName>
</protein>
<dbReference type="EMBL" id="UINC01007269">
    <property type="protein sequence ID" value="SVA32378.1"/>
    <property type="molecule type" value="Genomic_DNA"/>
</dbReference>
<gene>
    <name evidence="1" type="ORF">METZ01_LOCUS85232</name>
</gene>
<sequence>MAKWNKTTFISSIKENCEPRVQTTILDLIRFAESNADQVSWGRGEGYGTMTFKCKSDDYGIIPLFHITTNGQIKFQLNYLRQKCRKKEILRDYQLKLESNFMMDFGESYYPSDIYHLMGEMFTIRTEVDKFVQTIQNIAHRLRQ</sequence>
<proteinExistence type="predicted"/>
<evidence type="ECO:0000313" key="1">
    <source>
        <dbReference type="EMBL" id="SVA32378.1"/>
    </source>
</evidence>
<organism evidence="1">
    <name type="scientific">marine metagenome</name>
    <dbReference type="NCBI Taxonomy" id="408172"/>
    <lineage>
        <taxon>unclassified sequences</taxon>
        <taxon>metagenomes</taxon>
        <taxon>ecological metagenomes</taxon>
    </lineage>
</organism>